<dbReference type="Gene3D" id="3.60.15.10">
    <property type="entry name" value="Ribonuclease Z/Hydroxyacylglutathione hydrolase-like"/>
    <property type="match status" value="1"/>
</dbReference>
<protein>
    <submittedName>
        <fullName evidence="2">MBL fold metallo-hydrolase</fullName>
    </submittedName>
</protein>
<evidence type="ECO:0000313" key="2">
    <source>
        <dbReference type="EMBL" id="RAQ95358.1"/>
    </source>
</evidence>
<dbReference type="OrthoDB" id="420651at2"/>
<dbReference type="SUPFAM" id="SSF56281">
    <property type="entry name" value="Metallo-hydrolase/oxidoreductase"/>
    <property type="match status" value="1"/>
</dbReference>
<proteinExistence type="predicted"/>
<keyword evidence="3" id="KW-1185">Reference proteome</keyword>
<dbReference type="AlphaFoldDB" id="A0A328VCA6"/>
<gene>
    <name evidence="2" type="ORF">A4R35_07405</name>
</gene>
<dbReference type="InterPro" id="IPR050855">
    <property type="entry name" value="NDM-1-like"/>
</dbReference>
<dbReference type="InterPro" id="IPR001279">
    <property type="entry name" value="Metallo-B-lactamas"/>
</dbReference>
<evidence type="ECO:0000259" key="1">
    <source>
        <dbReference type="SMART" id="SM00849"/>
    </source>
</evidence>
<organism evidence="2 3">
    <name type="scientific">Thermogemmatispora tikiterensis</name>
    <dbReference type="NCBI Taxonomy" id="1825093"/>
    <lineage>
        <taxon>Bacteria</taxon>
        <taxon>Bacillati</taxon>
        <taxon>Chloroflexota</taxon>
        <taxon>Ktedonobacteria</taxon>
        <taxon>Thermogemmatisporales</taxon>
        <taxon>Thermogemmatisporaceae</taxon>
        <taxon>Thermogemmatispora</taxon>
    </lineage>
</organism>
<reference evidence="2 3" key="1">
    <citation type="submission" date="2016-08" db="EMBL/GenBank/DDBJ databases">
        <title>Analysis of Carbohydrate Active Enzymes in Thermogemmatispora T81 Reveals Carbohydrate Degradation Ability.</title>
        <authorList>
            <person name="Tomazini A."/>
            <person name="Lal S."/>
            <person name="Stott M."/>
            <person name="Henrissat B."/>
            <person name="Polikarpov I."/>
            <person name="Sparling R."/>
            <person name="Levin D.B."/>
        </authorList>
    </citation>
    <scope>NUCLEOTIDE SEQUENCE [LARGE SCALE GENOMIC DNA]</scope>
    <source>
        <strain evidence="2 3">T81</strain>
    </source>
</reference>
<dbReference type="PANTHER" id="PTHR42951:SF4">
    <property type="entry name" value="ACYL-COENZYME A THIOESTERASE MBLAC2"/>
    <property type="match status" value="1"/>
</dbReference>
<dbReference type="GO" id="GO:0016787">
    <property type="term" value="F:hydrolase activity"/>
    <property type="evidence" value="ECO:0007669"/>
    <property type="project" value="UniProtKB-KW"/>
</dbReference>
<feature type="domain" description="Metallo-beta-lactamase" evidence="1">
    <location>
        <begin position="29"/>
        <end position="228"/>
    </location>
</feature>
<comment type="caution">
    <text evidence="2">The sequence shown here is derived from an EMBL/GenBank/DDBJ whole genome shotgun (WGS) entry which is preliminary data.</text>
</comment>
<dbReference type="InterPro" id="IPR036866">
    <property type="entry name" value="RibonucZ/Hydroxyglut_hydro"/>
</dbReference>
<dbReference type="Pfam" id="PF00753">
    <property type="entry name" value="Lactamase_B"/>
    <property type="match status" value="1"/>
</dbReference>
<name>A0A328VCA6_9CHLR</name>
<dbReference type="Proteomes" id="UP000248706">
    <property type="component" value="Unassembled WGS sequence"/>
</dbReference>
<sequence length="314" mass="34414">MASFAYTRGLHDLGNDLYAYLQPPGTWGLSNAGLIVDGQATLLVDTLFDLKLTGQMLETMKRAVPAAAEIGTVVNTHANGDHCYGNQLVANAQIIASEQAAIEMQEDPPERLRTLLTQTANLPQLQRFLQRAFGAFDFSDITLTPPTRTFSGELTLHVGSKEVRLIEVGPAHTRGDIIVYVPDERVVFSGDILFIGGHPIMWAGPTANWLRACDLILQLDPEIIVPGHGPITDQRGVSEVKGYLQYLYDEARKRYEAGLSALEAARDIPLDRYATWTDGERIVANVAAMYREFSGDQSQPEKPLLFASMAALAS</sequence>
<dbReference type="EMBL" id="MCIF01000002">
    <property type="protein sequence ID" value="RAQ95358.1"/>
    <property type="molecule type" value="Genomic_DNA"/>
</dbReference>
<dbReference type="SMART" id="SM00849">
    <property type="entry name" value="Lactamase_B"/>
    <property type="match status" value="1"/>
</dbReference>
<dbReference type="CDD" id="cd16282">
    <property type="entry name" value="metallo-hydrolase-like_MBL-fold"/>
    <property type="match status" value="1"/>
</dbReference>
<dbReference type="PANTHER" id="PTHR42951">
    <property type="entry name" value="METALLO-BETA-LACTAMASE DOMAIN-CONTAINING"/>
    <property type="match status" value="1"/>
</dbReference>
<dbReference type="RefSeq" id="WP_112428020.1">
    <property type="nucleotide sequence ID" value="NZ_MCIF01000002.1"/>
</dbReference>
<keyword evidence="2" id="KW-0378">Hydrolase</keyword>
<accession>A0A328VCA6</accession>
<evidence type="ECO:0000313" key="3">
    <source>
        <dbReference type="Proteomes" id="UP000248706"/>
    </source>
</evidence>